<keyword evidence="15" id="KW-1185">Reference proteome</keyword>
<evidence type="ECO:0000313" key="15">
    <source>
        <dbReference type="Proteomes" id="UP000019384"/>
    </source>
</evidence>
<feature type="compositionally biased region" description="Polar residues" evidence="12">
    <location>
        <begin position="34"/>
        <end position="45"/>
    </location>
</feature>
<dbReference type="HOGENOM" id="CLU_004134_1_0_1"/>
<dbReference type="Pfam" id="PF00069">
    <property type="entry name" value="Pkinase"/>
    <property type="match status" value="1"/>
</dbReference>
<dbReference type="SMART" id="SM00220">
    <property type="entry name" value="S_TKc"/>
    <property type="match status" value="1"/>
</dbReference>
<dbReference type="PROSITE" id="PS00108">
    <property type="entry name" value="PROTEIN_KINASE_ST"/>
    <property type="match status" value="1"/>
</dbReference>
<name>W6MT79_9ASCO</name>
<keyword evidence="6" id="KW-0808">Transferase</keyword>
<feature type="compositionally biased region" description="Polar residues" evidence="12">
    <location>
        <begin position="72"/>
        <end position="83"/>
    </location>
</feature>
<dbReference type="GO" id="GO:0005524">
    <property type="term" value="F:ATP binding"/>
    <property type="evidence" value="ECO:0007669"/>
    <property type="project" value="UniProtKB-KW"/>
</dbReference>
<keyword evidence="4" id="KW-0723">Serine/threonine-protein kinase</keyword>
<dbReference type="EC" id="2.7.11.1" evidence="2"/>
<evidence type="ECO:0000256" key="8">
    <source>
        <dbReference type="ARBA" id="ARBA00022777"/>
    </source>
</evidence>
<dbReference type="Proteomes" id="UP000019384">
    <property type="component" value="Unassembled WGS sequence"/>
</dbReference>
<evidence type="ECO:0000256" key="12">
    <source>
        <dbReference type="SAM" id="MobiDB-lite"/>
    </source>
</evidence>
<keyword evidence="8" id="KW-0418">Kinase</keyword>
<reference evidence="14" key="2">
    <citation type="submission" date="2014-02" db="EMBL/GenBank/DDBJ databases">
        <title>Complete DNA sequence of /Kuraishia capsulata/ illustrates novel genomic features among budding yeasts (/Saccharomycotina/).</title>
        <authorList>
            <person name="Morales L."/>
            <person name="Noel B."/>
            <person name="Porcel B."/>
            <person name="Marcet-Houben M."/>
            <person name="Hullo M-F."/>
            <person name="Sacerdot C."/>
            <person name="Tekaia F."/>
            <person name="Leh-Louis V."/>
            <person name="Despons L."/>
            <person name="Khanna V."/>
            <person name="Aury J-M."/>
            <person name="Barbe V."/>
            <person name="Couloux A."/>
            <person name="Labadie K."/>
            <person name="Pelletier E."/>
            <person name="Souciet J-L."/>
            <person name="Boekhout T."/>
            <person name="Gabaldon T."/>
            <person name="Wincker P."/>
            <person name="Dujon B."/>
        </authorList>
    </citation>
    <scope>NUCLEOTIDE SEQUENCE</scope>
    <source>
        <strain evidence="14">CBS 1993</strain>
    </source>
</reference>
<dbReference type="InterPro" id="IPR000719">
    <property type="entry name" value="Prot_kinase_dom"/>
</dbReference>
<dbReference type="RefSeq" id="XP_022460402.1">
    <property type="nucleotide sequence ID" value="XM_022601124.1"/>
</dbReference>
<feature type="region of interest" description="Disordered" evidence="12">
    <location>
        <begin position="782"/>
        <end position="873"/>
    </location>
</feature>
<dbReference type="Gene3D" id="1.10.510.10">
    <property type="entry name" value="Transferase(Phosphotransferase) domain 1"/>
    <property type="match status" value="1"/>
</dbReference>
<evidence type="ECO:0000256" key="9">
    <source>
        <dbReference type="ARBA" id="ARBA00022840"/>
    </source>
</evidence>
<evidence type="ECO:0000256" key="6">
    <source>
        <dbReference type="ARBA" id="ARBA00022679"/>
    </source>
</evidence>
<keyword evidence="5" id="KW-0597">Phosphoprotein</keyword>
<keyword evidence="3" id="KW-0963">Cytoplasm</keyword>
<organism evidence="14 15">
    <name type="scientific">Kuraishia capsulata CBS 1993</name>
    <dbReference type="NCBI Taxonomy" id="1382522"/>
    <lineage>
        <taxon>Eukaryota</taxon>
        <taxon>Fungi</taxon>
        <taxon>Dikarya</taxon>
        <taxon>Ascomycota</taxon>
        <taxon>Saccharomycotina</taxon>
        <taxon>Pichiomycetes</taxon>
        <taxon>Pichiales</taxon>
        <taxon>Pichiaceae</taxon>
        <taxon>Kuraishia</taxon>
    </lineage>
</organism>
<evidence type="ECO:0000259" key="13">
    <source>
        <dbReference type="PROSITE" id="PS50011"/>
    </source>
</evidence>
<dbReference type="FunFam" id="1.10.510.10:FF:000320">
    <property type="entry name" value="Serine/threonine protein kinase"/>
    <property type="match status" value="1"/>
</dbReference>
<dbReference type="GO" id="GO:0004674">
    <property type="term" value="F:protein serine/threonine kinase activity"/>
    <property type="evidence" value="ECO:0007669"/>
    <property type="project" value="UniProtKB-KW"/>
</dbReference>
<protein>
    <recommendedName>
        <fullName evidence="2">non-specific serine/threonine protein kinase</fullName>
        <ecNumber evidence="2">2.7.11.1</ecNumber>
    </recommendedName>
</protein>
<dbReference type="CDD" id="cd00130">
    <property type="entry name" value="PAS"/>
    <property type="match status" value="1"/>
</dbReference>
<dbReference type="GO" id="GO:0005829">
    <property type="term" value="C:cytosol"/>
    <property type="evidence" value="ECO:0007669"/>
    <property type="project" value="TreeGrafter"/>
</dbReference>
<evidence type="ECO:0000256" key="11">
    <source>
        <dbReference type="ARBA" id="ARBA00048679"/>
    </source>
</evidence>
<dbReference type="AlphaFoldDB" id="W6MT79"/>
<dbReference type="CDD" id="cd14004">
    <property type="entry name" value="STKc_PASK"/>
    <property type="match status" value="1"/>
</dbReference>
<keyword evidence="9" id="KW-0067">ATP-binding</keyword>
<evidence type="ECO:0000256" key="10">
    <source>
        <dbReference type="ARBA" id="ARBA00047899"/>
    </source>
</evidence>
<dbReference type="EMBL" id="HG793129">
    <property type="protein sequence ID" value="CDK28412.1"/>
    <property type="molecule type" value="Genomic_DNA"/>
</dbReference>
<dbReference type="PANTHER" id="PTHR24346">
    <property type="entry name" value="MAP/MICROTUBULE AFFINITY-REGULATING KINASE"/>
    <property type="match status" value="1"/>
</dbReference>
<dbReference type="InterPro" id="IPR008271">
    <property type="entry name" value="Ser/Thr_kinase_AS"/>
</dbReference>
<proteinExistence type="predicted"/>
<evidence type="ECO:0000256" key="2">
    <source>
        <dbReference type="ARBA" id="ARBA00012513"/>
    </source>
</evidence>
<reference evidence="14" key="1">
    <citation type="submission" date="2013-12" db="EMBL/GenBank/DDBJ databases">
        <authorList>
            <person name="Genoscope - CEA"/>
        </authorList>
    </citation>
    <scope>NUCLEOTIDE SEQUENCE</scope>
    <source>
        <strain evidence="14">CBS 1993</strain>
    </source>
</reference>
<dbReference type="InterPro" id="IPR000014">
    <property type="entry name" value="PAS"/>
</dbReference>
<comment type="subcellular location">
    <subcellularLocation>
        <location evidence="1">Cytoplasm</location>
    </subcellularLocation>
</comment>
<dbReference type="STRING" id="1382522.W6MT79"/>
<dbReference type="SUPFAM" id="SSF56112">
    <property type="entry name" value="Protein kinase-like (PK-like)"/>
    <property type="match status" value="1"/>
</dbReference>
<evidence type="ECO:0000256" key="4">
    <source>
        <dbReference type="ARBA" id="ARBA00022527"/>
    </source>
</evidence>
<feature type="region of interest" description="Disordered" evidence="12">
    <location>
        <begin position="29"/>
        <end position="55"/>
    </location>
</feature>
<dbReference type="OrthoDB" id="10252171at2759"/>
<accession>W6MT79</accession>
<comment type="catalytic activity">
    <reaction evidence="11">
        <text>L-seryl-[protein] + ATP = O-phospho-L-seryl-[protein] + ADP + H(+)</text>
        <dbReference type="Rhea" id="RHEA:17989"/>
        <dbReference type="Rhea" id="RHEA-COMP:9863"/>
        <dbReference type="Rhea" id="RHEA-COMP:11604"/>
        <dbReference type="ChEBI" id="CHEBI:15378"/>
        <dbReference type="ChEBI" id="CHEBI:29999"/>
        <dbReference type="ChEBI" id="CHEBI:30616"/>
        <dbReference type="ChEBI" id="CHEBI:83421"/>
        <dbReference type="ChEBI" id="CHEBI:456216"/>
        <dbReference type="EC" id="2.7.11.1"/>
    </reaction>
</comment>
<dbReference type="GO" id="GO:0060917">
    <property type="term" value="P:regulation of (1-&gt;6)-beta-D-glucan biosynthetic process"/>
    <property type="evidence" value="ECO:0007669"/>
    <property type="project" value="UniProtKB-ARBA"/>
</dbReference>
<dbReference type="InterPro" id="IPR011009">
    <property type="entry name" value="Kinase-like_dom_sf"/>
</dbReference>
<gene>
    <name evidence="14" type="ORF">KUCA_T00004394001</name>
</gene>
<dbReference type="PROSITE" id="PS50011">
    <property type="entry name" value="PROTEIN_KINASE_DOM"/>
    <property type="match status" value="1"/>
</dbReference>
<dbReference type="FunFam" id="3.30.200.20:FF:000314">
    <property type="entry name" value="Serine/threonine protein kinase"/>
    <property type="match status" value="1"/>
</dbReference>
<evidence type="ECO:0000256" key="5">
    <source>
        <dbReference type="ARBA" id="ARBA00022553"/>
    </source>
</evidence>
<feature type="compositionally biased region" description="Low complexity" evidence="12">
    <location>
        <begin position="853"/>
        <end position="867"/>
    </location>
</feature>
<dbReference type="GO" id="GO:0045719">
    <property type="term" value="P:negative regulation of glycogen biosynthetic process"/>
    <property type="evidence" value="ECO:0007669"/>
    <property type="project" value="TreeGrafter"/>
</dbReference>
<dbReference type="GeneID" id="34521790"/>
<feature type="region of interest" description="Disordered" evidence="12">
    <location>
        <begin position="72"/>
        <end position="98"/>
    </location>
</feature>
<keyword evidence="7" id="KW-0547">Nucleotide-binding</keyword>
<dbReference type="PANTHER" id="PTHR24346:SF51">
    <property type="entry name" value="PAS DOMAIN-CONTAINING SERINE_THREONINE-PROTEIN KINASE"/>
    <property type="match status" value="1"/>
</dbReference>
<feature type="compositionally biased region" description="Low complexity" evidence="12">
    <location>
        <begin position="805"/>
        <end position="825"/>
    </location>
</feature>
<sequence length="1205" mass="133677">MPYTPPIRSRMASGVATADDEARAAFRSIISREPTPSSTTNTEKANGSVEHDTNTSTSFLIDEKGDDSVVEDNSLQRNGQPILTPSPIAPTRPSTYAKNRQLPRPLTMNSALAGAPKVILEAADGRVSQSAGSATGTHFAAASPDELIKFPTESKESYSYTLLSPNSLALRINVLKRSLEILVDRPELISSMSGNDKILDSPISSKKTPKLMNNVMKMERRGSSMALSNLLKLQMTESSPAKGQPKKDSLGKIANIDKELSNNLKDILELLDKSFDPTDISGQWEDSKLVLNFQNLSVSSVNNVSKENALRVNLLHALSTPFVENMHNMGSVPLKRGISSAALSTLSAQSFQQADTLSNSMYGPGNRAVHAVSTGKNIAPQAVFTCELDSPWSMKAANDLAFLMFGISRSLLRSLTLMDLIAPRSRDFVLDKLLRADKDIVFSGEIIAISRYGKGIAWTSLWSKRKGGMMVLIFDQIPCDAVDIQIERDLPLREEYKVRSFTESSGSLLQGMNPIGLDLSEVSPSLVQELTGLRETSEVASQYDFSTKESERINKIRYFTVRVENSYAPCAITSVPLDLDDVSTIRLNVHSLPYMSGTFVISSSNFTILSFNESIAKNLFGDGHIEGETIDHILPGFSKLLTATIKQETSVRFPPGLVIPEHYFRKLNAQFTGKTDDERELLFLNSRGIDGRHRDGFKFKVDVQLRFVKPEIFILWITYARTQGAFSGIKSSRASSIAPLSRQVSNEQYPVTISSSPVESSFQHHSDAFSMPSQLMLFPEHESEINSCGESSDELSRSNSVRTQNSISRSGSLSRNSSMRSISGSVTALGVPQKRKSSENVTKNGNGTRRVPSLSSASSNSSQGESSVPKGLSKTALETVSNYDIERSRSKVSALTFSERPQFKSTKSLLTIENDEISRVQATSHLWPKVVGAKRREKKYSEFDVIKNMGEGAYGKVTLCQHKLDPKYKVVIKLIFKERILVDTWVRDRKLGTIPSEIQIMASLKNDPHPNIMRIIDFFEDDMYYYLETPQHGDPPGVDLFDLIEVKSDMTESECRYIFEQCCSALSHLHKHGVVHRDIKDENIIVDSKCIVKLIDFGSAAYVKNGPFDVFVGTLDYAAPEVLNGKPYEGKPQDVWAMGILLYTLIFKENPFYNVDEIMEGGLRFPEFSDASEECISLIKKILVRDIKLRPTMSEILEDPWLDLK</sequence>
<comment type="catalytic activity">
    <reaction evidence="10">
        <text>L-threonyl-[protein] + ATP = O-phospho-L-threonyl-[protein] + ADP + H(+)</text>
        <dbReference type="Rhea" id="RHEA:46608"/>
        <dbReference type="Rhea" id="RHEA-COMP:11060"/>
        <dbReference type="Rhea" id="RHEA-COMP:11605"/>
        <dbReference type="ChEBI" id="CHEBI:15378"/>
        <dbReference type="ChEBI" id="CHEBI:30013"/>
        <dbReference type="ChEBI" id="CHEBI:30616"/>
        <dbReference type="ChEBI" id="CHEBI:61977"/>
        <dbReference type="ChEBI" id="CHEBI:456216"/>
        <dbReference type="EC" id="2.7.11.1"/>
    </reaction>
</comment>
<dbReference type="Gene3D" id="3.30.200.20">
    <property type="entry name" value="Phosphorylase Kinase, domain 1"/>
    <property type="match status" value="1"/>
</dbReference>
<evidence type="ECO:0000256" key="3">
    <source>
        <dbReference type="ARBA" id="ARBA00022490"/>
    </source>
</evidence>
<evidence type="ECO:0000313" key="14">
    <source>
        <dbReference type="EMBL" id="CDK28412.1"/>
    </source>
</evidence>
<evidence type="ECO:0000256" key="1">
    <source>
        <dbReference type="ARBA" id="ARBA00004496"/>
    </source>
</evidence>
<dbReference type="GO" id="GO:0035556">
    <property type="term" value="P:intracellular signal transduction"/>
    <property type="evidence" value="ECO:0007669"/>
    <property type="project" value="TreeGrafter"/>
</dbReference>
<dbReference type="GO" id="GO:0005634">
    <property type="term" value="C:nucleus"/>
    <property type="evidence" value="ECO:0007669"/>
    <property type="project" value="TreeGrafter"/>
</dbReference>
<feature type="domain" description="Protein kinase" evidence="13">
    <location>
        <begin position="943"/>
        <end position="1202"/>
    </location>
</feature>
<evidence type="ECO:0000256" key="7">
    <source>
        <dbReference type="ARBA" id="ARBA00022741"/>
    </source>
</evidence>